<protein>
    <submittedName>
        <fullName evidence="2">Uncharacterized protein</fullName>
    </submittedName>
</protein>
<evidence type="ECO:0000256" key="1">
    <source>
        <dbReference type="SAM" id="MobiDB-lite"/>
    </source>
</evidence>
<keyword evidence="3" id="KW-1185">Reference proteome</keyword>
<feature type="region of interest" description="Disordered" evidence="1">
    <location>
        <begin position="1"/>
        <end position="145"/>
    </location>
</feature>
<reference evidence="2" key="1">
    <citation type="submission" date="2021-02" db="EMBL/GenBank/DDBJ databases">
        <authorList>
            <person name="Palmer J.M."/>
        </authorList>
    </citation>
    <scope>NUCLEOTIDE SEQUENCE</scope>
    <source>
        <strain evidence="2">SCRP734</strain>
    </source>
</reference>
<comment type="caution">
    <text evidence="2">The sequence shown here is derived from an EMBL/GenBank/DDBJ whole genome shotgun (WGS) entry which is preliminary data.</text>
</comment>
<evidence type="ECO:0000313" key="2">
    <source>
        <dbReference type="EMBL" id="KAG7375257.1"/>
    </source>
</evidence>
<feature type="compositionally biased region" description="Polar residues" evidence="1">
    <location>
        <begin position="217"/>
        <end position="226"/>
    </location>
</feature>
<feature type="compositionally biased region" description="Low complexity" evidence="1">
    <location>
        <begin position="16"/>
        <end position="25"/>
    </location>
</feature>
<proteinExistence type="predicted"/>
<sequence>MSTEPTDTLQPRDSQGAASRSAARGRGAGRGGRLRLEAPPARRLALPTSCPEDPAPSNSMIGLSAGDSVEAETKMDDDQAAPAAGSQQLTSVGSQLTAAPPASSGNAGTRSVGPTTLAARTLAPRAAEQSVAMSAPLGDADRNPVSLLTTPAAEQSVANPSTDWKPKPWCLGGRRDPALRWWRKRHSSCTLESLRRRHPCAKPPLEVHQRLEPHSPRPSSASTQTLKWRDGSPEVLEWCHPRIRTIRNNACRIG</sequence>
<gene>
    <name evidence="2" type="ORF">PHYPSEUDO_002219</name>
</gene>
<feature type="compositionally biased region" description="Basic and acidic residues" evidence="1">
    <location>
        <begin position="205"/>
        <end position="215"/>
    </location>
</feature>
<accession>A0A8T1V1U0</accession>
<feature type="compositionally biased region" description="Polar residues" evidence="1">
    <location>
        <begin position="85"/>
        <end position="113"/>
    </location>
</feature>
<dbReference type="Proteomes" id="UP000694044">
    <property type="component" value="Unassembled WGS sequence"/>
</dbReference>
<feature type="compositionally biased region" description="Polar residues" evidence="1">
    <location>
        <begin position="1"/>
        <end position="13"/>
    </location>
</feature>
<evidence type="ECO:0000313" key="3">
    <source>
        <dbReference type="Proteomes" id="UP000694044"/>
    </source>
</evidence>
<feature type="compositionally biased region" description="Low complexity" evidence="1">
    <location>
        <begin position="114"/>
        <end position="127"/>
    </location>
</feature>
<dbReference type="EMBL" id="JAGDFM010001374">
    <property type="protein sequence ID" value="KAG7375257.1"/>
    <property type="molecule type" value="Genomic_DNA"/>
</dbReference>
<organism evidence="2 3">
    <name type="scientific">Phytophthora pseudosyringae</name>
    <dbReference type="NCBI Taxonomy" id="221518"/>
    <lineage>
        <taxon>Eukaryota</taxon>
        <taxon>Sar</taxon>
        <taxon>Stramenopiles</taxon>
        <taxon>Oomycota</taxon>
        <taxon>Peronosporomycetes</taxon>
        <taxon>Peronosporales</taxon>
        <taxon>Peronosporaceae</taxon>
        <taxon>Phytophthora</taxon>
    </lineage>
</organism>
<name>A0A8T1V1U0_9STRA</name>
<feature type="region of interest" description="Disordered" evidence="1">
    <location>
        <begin position="205"/>
        <end position="227"/>
    </location>
</feature>
<feature type="compositionally biased region" description="Low complexity" evidence="1">
    <location>
        <begin position="37"/>
        <end position="47"/>
    </location>
</feature>
<dbReference type="AlphaFoldDB" id="A0A8T1V1U0"/>